<accession>A0ABQ0ALJ2</accession>
<dbReference type="Proteomes" id="UP001441944">
    <property type="component" value="Unassembled WGS sequence"/>
</dbReference>
<comment type="caution">
    <text evidence="2">The sequence shown here is derived from an EMBL/GenBank/DDBJ whole genome shotgun (WGS) entry which is preliminary data.</text>
</comment>
<proteinExistence type="predicted"/>
<keyword evidence="1" id="KW-0812">Transmembrane</keyword>
<dbReference type="RefSeq" id="WP_297339558.1">
    <property type="nucleotide sequence ID" value="NZ_BAABWU010000007.1"/>
</dbReference>
<feature type="transmembrane region" description="Helical" evidence="1">
    <location>
        <begin position="33"/>
        <end position="54"/>
    </location>
</feature>
<name>A0ABQ0ALJ2_9RHOB</name>
<evidence type="ECO:0008006" key="4">
    <source>
        <dbReference type="Google" id="ProtNLM"/>
    </source>
</evidence>
<evidence type="ECO:0000313" key="3">
    <source>
        <dbReference type="Proteomes" id="UP001441944"/>
    </source>
</evidence>
<sequence length="55" mass="5741">MIVIGAVLLGILLGVYNARKRGGNTADLLQYGAVYAIAFGIVGVIATIVIHRMLA</sequence>
<keyword evidence="1" id="KW-1133">Transmembrane helix</keyword>
<keyword evidence="1" id="KW-0472">Membrane</keyword>
<keyword evidence="3" id="KW-1185">Reference proteome</keyword>
<evidence type="ECO:0000313" key="2">
    <source>
        <dbReference type="EMBL" id="GAA6196740.1"/>
    </source>
</evidence>
<evidence type="ECO:0000256" key="1">
    <source>
        <dbReference type="SAM" id="Phobius"/>
    </source>
</evidence>
<dbReference type="EMBL" id="BAABWU010000007">
    <property type="protein sequence ID" value="GAA6196740.1"/>
    <property type="molecule type" value="Genomic_DNA"/>
</dbReference>
<reference evidence="2 3" key="1">
    <citation type="submission" date="2024-04" db="EMBL/GenBank/DDBJ databases">
        <title>Draft genome sequence of Pseudophaeobacter arcticus NBRC 116598.</title>
        <authorList>
            <person name="Miyakawa T."/>
            <person name="Kusuya Y."/>
            <person name="Miura T."/>
        </authorList>
    </citation>
    <scope>NUCLEOTIDE SEQUENCE [LARGE SCALE GENOMIC DNA]</scope>
    <source>
        <strain evidence="2 3">SU-CL00105</strain>
    </source>
</reference>
<protein>
    <recommendedName>
        <fullName evidence="4">Acyltransferase</fullName>
    </recommendedName>
</protein>
<gene>
    <name evidence="2" type="ORF">NBRC116598_21840</name>
</gene>
<organism evidence="2 3">
    <name type="scientific">Pseudophaeobacter arcticus</name>
    <dbReference type="NCBI Taxonomy" id="385492"/>
    <lineage>
        <taxon>Bacteria</taxon>
        <taxon>Pseudomonadati</taxon>
        <taxon>Pseudomonadota</taxon>
        <taxon>Alphaproteobacteria</taxon>
        <taxon>Rhodobacterales</taxon>
        <taxon>Paracoccaceae</taxon>
        <taxon>Pseudophaeobacter</taxon>
    </lineage>
</organism>